<dbReference type="EMBL" id="CP000575">
    <property type="protein sequence ID" value="ABN69832.1"/>
    <property type="molecule type" value="Genomic_DNA"/>
</dbReference>
<proteinExistence type="predicted"/>
<reference evidence="1 2" key="2">
    <citation type="journal article" date="2009" name="Stand. Genomic Sci.">
        <title>Complete genome sequence of Staphylothermus marinus Stetter and Fiala 1986 type strain F1.</title>
        <authorList>
            <person name="Anderson I.J."/>
            <person name="Sun H."/>
            <person name="Lapidus A."/>
            <person name="Copeland A."/>
            <person name="Glavina Del Rio T."/>
            <person name="Tice H."/>
            <person name="Dalin E."/>
            <person name="Lucas S."/>
            <person name="Barry K."/>
            <person name="Land M."/>
            <person name="Richardson P."/>
            <person name="Huber H."/>
            <person name="Kyrpides N.C."/>
        </authorList>
    </citation>
    <scope>NUCLEOTIDE SEQUENCE [LARGE SCALE GENOMIC DNA]</scope>
    <source>
        <strain evidence="2">ATCC 43588 / DSM 3639 / JCM 9404 / F1</strain>
    </source>
</reference>
<dbReference type="KEGG" id="smr:Smar_0729"/>
<reference evidence="2" key="1">
    <citation type="journal article" date="2009" name="BMC Genomics">
        <title>The complete genome sequence of Staphylothermus marinus reveals differences in sulfur metabolism among heterotrophic Crenarchaeota.</title>
        <authorList>
            <person name="Anderson I.J."/>
            <person name="Dharmarajan L."/>
            <person name="Rodriguez J."/>
            <person name="Hooper S."/>
            <person name="Porat I."/>
            <person name="Ulrich L.E."/>
            <person name="Elkins J.G."/>
            <person name="Mavromatis K."/>
            <person name="Sun H."/>
            <person name="Land M."/>
            <person name="Lapidus A."/>
            <person name="Lucas S."/>
            <person name="Barry K."/>
            <person name="Huber H."/>
            <person name="Zhulin I.B."/>
            <person name="Whitman W.B."/>
            <person name="Mukhopadhyay B."/>
            <person name="Woese C."/>
            <person name="Bristow J."/>
            <person name="Kyrpides N."/>
        </authorList>
    </citation>
    <scope>NUCLEOTIDE SEQUENCE [LARGE SCALE GENOMIC DNA]</scope>
    <source>
        <strain evidence="2">ATCC 43588 / DSM 3639 / JCM 9404 / F1</strain>
    </source>
</reference>
<protein>
    <submittedName>
        <fullName evidence="1">Uncharacterized protein</fullName>
    </submittedName>
</protein>
<organism evidence="1 2">
    <name type="scientific">Staphylothermus marinus (strain ATCC 43588 / DSM 3639 / JCM 9404 / F1)</name>
    <dbReference type="NCBI Taxonomy" id="399550"/>
    <lineage>
        <taxon>Archaea</taxon>
        <taxon>Thermoproteota</taxon>
        <taxon>Thermoprotei</taxon>
        <taxon>Desulfurococcales</taxon>
        <taxon>Desulfurococcaceae</taxon>
        <taxon>Staphylothermus</taxon>
    </lineage>
</organism>
<gene>
    <name evidence="1" type="ordered locus">Smar_0729</name>
</gene>
<keyword evidence="2" id="KW-1185">Reference proteome</keyword>
<accession>A3DMH2</accession>
<evidence type="ECO:0000313" key="2">
    <source>
        <dbReference type="Proteomes" id="UP000000254"/>
    </source>
</evidence>
<dbReference type="HOGENOM" id="CLU_2271151_0_0_2"/>
<evidence type="ECO:0000313" key="1">
    <source>
        <dbReference type="EMBL" id="ABN69832.1"/>
    </source>
</evidence>
<dbReference type="eggNOG" id="arCOG12416">
    <property type="taxonomic scope" value="Archaea"/>
</dbReference>
<dbReference type="AlphaFoldDB" id="A3DMH2"/>
<sequence>MNYSFNNLYGGCSFMNNSLITLAIDLEIDEKSFSDLIGILNNMCRKIYSYEDSSMNFKMYLCQNEFLELYYNDKNYLVNIMCRSEDACVRVLNEYLFKVVSKNKVLIHMIPRGIPR</sequence>
<name>A3DMH2_STAMF</name>
<dbReference type="STRING" id="399550.Smar_0729"/>
<dbReference type="Proteomes" id="UP000000254">
    <property type="component" value="Chromosome"/>
</dbReference>